<sequence>MAANVDVLVDRLSSAGYAFACPDAVRQAPTEDDFEAIAKAEDIIGPLPVALRACLEIVGGVDLCGDGGSMLPYVRYRAPLCESWELDPDPLVLHSGRMLWDMLSSSVGEVSLGCACTDPDEDELCEFHVNGFFFSIAPDGAAKANFSGGDHHIHLPTANPDPPLGPIPVSGSISLVEYLRRFHAWGGFPGYATRPAHVPQPALLERLRNQLQKF</sequence>
<dbReference type="EMBL" id="JBHUFV010000005">
    <property type="protein sequence ID" value="MFD1930749.1"/>
    <property type="molecule type" value="Genomic_DNA"/>
</dbReference>
<keyword evidence="2" id="KW-1185">Reference proteome</keyword>
<evidence type="ECO:0000313" key="1">
    <source>
        <dbReference type="EMBL" id="MFD1930749.1"/>
    </source>
</evidence>
<dbReference type="RefSeq" id="WP_379569440.1">
    <property type="nucleotide sequence ID" value="NZ_JBHUFV010000005.1"/>
</dbReference>
<protein>
    <recommendedName>
        <fullName evidence="3">SMI1/KNR4 family protein</fullName>
    </recommendedName>
</protein>
<comment type="caution">
    <text evidence="1">The sequence shown here is derived from an EMBL/GenBank/DDBJ whole genome shotgun (WGS) entry which is preliminary data.</text>
</comment>
<proteinExistence type="predicted"/>
<dbReference type="Proteomes" id="UP001597368">
    <property type="component" value="Unassembled WGS sequence"/>
</dbReference>
<reference evidence="2" key="1">
    <citation type="journal article" date="2019" name="Int. J. Syst. Evol. Microbiol.">
        <title>The Global Catalogue of Microorganisms (GCM) 10K type strain sequencing project: providing services to taxonomists for standard genome sequencing and annotation.</title>
        <authorList>
            <consortium name="The Broad Institute Genomics Platform"/>
            <consortium name="The Broad Institute Genome Sequencing Center for Infectious Disease"/>
            <person name="Wu L."/>
            <person name="Ma J."/>
        </authorList>
    </citation>
    <scope>NUCLEOTIDE SEQUENCE [LARGE SCALE GENOMIC DNA]</scope>
    <source>
        <strain evidence="2">ICMP 6774ER</strain>
    </source>
</reference>
<name>A0ABW4SQT8_9ACTN</name>
<evidence type="ECO:0008006" key="3">
    <source>
        <dbReference type="Google" id="ProtNLM"/>
    </source>
</evidence>
<evidence type="ECO:0000313" key="2">
    <source>
        <dbReference type="Proteomes" id="UP001597368"/>
    </source>
</evidence>
<gene>
    <name evidence="1" type="ORF">ACFSKW_04575</name>
</gene>
<accession>A0ABW4SQT8</accession>
<organism evidence="1 2">
    <name type="scientific">Nonomuraea mangrovi</name>
    <dbReference type="NCBI Taxonomy" id="2316207"/>
    <lineage>
        <taxon>Bacteria</taxon>
        <taxon>Bacillati</taxon>
        <taxon>Actinomycetota</taxon>
        <taxon>Actinomycetes</taxon>
        <taxon>Streptosporangiales</taxon>
        <taxon>Streptosporangiaceae</taxon>
        <taxon>Nonomuraea</taxon>
    </lineage>
</organism>